<reference evidence="1 2" key="1">
    <citation type="submission" date="2019-06" db="EMBL/GenBank/DDBJ databases">
        <title>New taxonomy in bacterial strain CC-CFT640, isolated from vineyard.</title>
        <authorList>
            <person name="Lin S.-Y."/>
            <person name="Tsai C.-F."/>
            <person name="Young C.-C."/>
        </authorList>
    </citation>
    <scope>NUCLEOTIDE SEQUENCE [LARGE SCALE GENOMIC DNA]</scope>
    <source>
        <strain evidence="1 2">CC-CFT640</strain>
    </source>
</reference>
<proteinExistence type="predicted"/>
<keyword evidence="2" id="KW-1185">Reference proteome</keyword>
<dbReference type="Proteomes" id="UP000321638">
    <property type="component" value="Unassembled WGS sequence"/>
</dbReference>
<comment type="caution">
    <text evidence="1">The sequence shown here is derived from an EMBL/GenBank/DDBJ whole genome shotgun (WGS) entry which is preliminary data.</text>
</comment>
<protein>
    <submittedName>
        <fullName evidence="1">Uncharacterized protein</fullName>
    </submittedName>
</protein>
<accession>A0A5C8PTP9</accession>
<dbReference type="OrthoDB" id="9827353at2"/>
<evidence type="ECO:0000313" key="2">
    <source>
        <dbReference type="Proteomes" id="UP000321638"/>
    </source>
</evidence>
<dbReference type="AlphaFoldDB" id="A0A5C8PTP9"/>
<sequence>MAIISASFAAANQPRIPNGVETVDAFQTYVTSATLSAGDVIHFTNLKVPHGATILAVRLHGDTADGSSIFQVGIAGGITSAALFGSATVSATPAVKDQTLALPYVVSVSDDAAVRYVYPTLTQDGAATSGTASMSLGVRVTWTMNKTR</sequence>
<organism evidence="1 2">
    <name type="scientific">Vineibacter terrae</name>
    <dbReference type="NCBI Taxonomy" id="2586908"/>
    <lineage>
        <taxon>Bacteria</taxon>
        <taxon>Pseudomonadati</taxon>
        <taxon>Pseudomonadota</taxon>
        <taxon>Alphaproteobacteria</taxon>
        <taxon>Hyphomicrobiales</taxon>
        <taxon>Vineibacter</taxon>
    </lineage>
</organism>
<name>A0A5C8PTP9_9HYPH</name>
<dbReference type="EMBL" id="VDUZ01000004">
    <property type="protein sequence ID" value="TXL80459.1"/>
    <property type="molecule type" value="Genomic_DNA"/>
</dbReference>
<dbReference type="RefSeq" id="WP_147845874.1">
    <property type="nucleotide sequence ID" value="NZ_VDUZ01000004.1"/>
</dbReference>
<gene>
    <name evidence="1" type="ORF">FHP25_05385</name>
</gene>
<evidence type="ECO:0000313" key="1">
    <source>
        <dbReference type="EMBL" id="TXL80459.1"/>
    </source>
</evidence>